<dbReference type="Ensembl" id="ENSMPUT00000000366.1">
    <property type="protein sequence ID" value="ENSMPUP00000000359.1"/>
    <property type="gene ID" value="ENSMPUG00000000362.1"/>
</dbReference>
<keyword evidence="1" id="KW-0732">Signal</keyword>
<organism evidence="2">
    <name type="scientific">Mustela putorius furo</name>
    <name type="common">European domestic ferret</name>
    <name type="synonym">Mustela furo</name>
    <dbReference type="NCBI Taxonomy" id="9669"/>
    <lineage>
        <taxon>Eukaryota</taxon>
        <taxon>Metazoa</taxon>
        <taxon>Chordata</taxon>
        <taxon>Craniata</taxon>
        <taxon>Vertebrata</taxon>
        <taxon>Euteleostomi</taxon>
        <taxon>Mammalia</taxon>
        <taxon>Eutheria</taxon>
        <taxon>Laurasiatheria</taxon>
        <taxon>Carnivora</taxon>
        <taxon>Caniformia</taxon>
        <taxon>Musteloidea</taxon>
        <taxon>Mustelidae</taxon>
        <taxon>Mustelinae</taxon>
        <taxon>Mustela</taxon>
    </lineage>
</organism>
<dbReference type="STRING" id="9669.ENSMPUP00000000359"/>
<dbReference type="SUPFAM" id="SSF48726">
    <property type="entry name" value="Immunoglobulin"/>
    <property type="match status" value="1"/>
</dbReference>
<proteinExistence type="predicted"/>
<dbReference type="AlphaFoldDB" id="M3XMQ9"/>
<sequence>MYWIPLLLPVLTLCTGSMASSVLTQPHLVSVSLGETATITCSGMKSWNTHSECFIRTATKCPHMSL</sequence>
<evidence type="ECO:0000256" key="1">
    <source>
        <dbReference type="SAM" id="SignalP"/>
    </source>
</evidence>
<dbReference type="EMBL" id="AEYP01105775">
    <property type="status" value="NOT_ANNOTATED_CDS"/>
    <property type="molecule type" value="Genomic_DNA"/>
</dbReference>
<evidence type="ECO:0000313" key="2">
    <source>
        <dbReference type="Ensembl" id="ENSMPUP00000000359.1"/>
    </source>
</evidence>
<dbReference type="InParanoid" id="M3XMQ9"/>
<dbReference type="EMBL" id="AEYP01105776">
    <property type="status" value="NOT_ANNOTATED_CDS"/>
    <property type="molecule type" value="Genomic_DNA"/>
</dbReference>
<protein>
    <recommendedName>
        <fullName evidence="3">Immunoglobulin V-set domain-containing protein</fullName>
    </recommendedName>
</protein>
<dbReference type="HOGENOM" id="CLU_2837908_0_0_1"/>
<feature type="signal peptide" evidence="1">
    <location>
        <begin position="1"/>
        <end position="19"/>
    </location>
</feature>
<dbReference type="InterPro" id="IPR036179">
    <property type="entry name" value="Ig-like_dom_sf"/>
</dbReference>
<reference evidence="2" key="1">
    <citation type="submission" date="2024-06" db="UniProtKB">
        <authorList>
            <consortium name="Ensembl"/>
        </authorList>
    </citation>
    <scope>IDENTIFICATION</scope>
</reference>
<evidence type="ECO:0008006" key="3">
    <source>
        <dbReference type="Google" id="ProtNLM"/>
    </source>
</evidence>
<name>M3XMQ9_MUSPF</name>
<feature type="chain" id="PRO_5004043606" description="Immunoglobulin V-set domain-containing protein" evidence="1">
    <location>
        <begin position="20"/>
        <end position="66"/>
    </location>
</feature>
<accession>M3XMQ9</accession>